<dbReference type="Proteomes" id="UP000078561">
    <property type="component" value="Unassembled WGS sequence"/>
</dbReference>
<gene>
    <name evidence="3" type="primary">ABSGL_04141.1 scaffold 5122</name>
</gene>
<accession>A0A163IZ05</accession>
<feature type="region of interest" description="Disordered" evidence="2">
    <location>
        <begin position="40"/>
        <end position="75"/>
    </location>
</feature>
<evidence type="ECO:0000313" key="4">
    <source>
        <dbReference type="Proteomes" id="UP000078561"/>
    </source>
</evidence>
<keyword evidence="4" id="KW-1185">Reference proteome</keyword>
<sequence length="189" mass="21941">MQDISDPAYRNNDRPGDLPDNIIIVDAGLLQTPLTALARQHTNPTHPSHNSATPGIAPDQPLNNVSPALSDLMGPPVPTNPILDDHSYRASRTEVSMQKLYTRRRQRNEEEEVLRRRLLEIERQNQEDDNEEERLVCVYSESVPSQQFQAFRETHGPTRDDYLDTAIRFRRRRTQLKTNRDYDSFSRYN</sequence>
<feature type="coiled-coil region" evidence="1">
    <location>
        <begin position="104"/>
        <end position="131"/>
    </location>
</feature>
<reference evidence="3" key="1">
    <citation type="submission" date="2016-04" db="EMBL/GenBank/DDBJ databases">
        <authorList>
            <person name="Evans L.H."/>
            <person name="Alamgir A."/>
            <person name="Owens N."/>
            <person name="Weber N.D."/>
            <person name="Virtaneva K."/>
            <person name="Barbian K."/>
            <person name="Babar A."/>
            <person name="Rosenke K."/>
        </authorList>
    </citation>
    <scope>NUCLEOTIDE SEQUENCE [LARGE SCALE GENOMIC DNA]</scope>
    <source>
        <strain evidence="3">CBS 101.48</strain>
    </source>
</reference>
<dbReference type="InParanoid" id="A0A163IZ05"/>
<feature type="compositionally biased region" description="Polar residues" evidence="2">
    <location>
        <begin position="40"/>
        <end position="53"/>
    </location>
</feature>
<protein>
    <submittedName>
        <fullName evidence="3">Uncharacterized protein</fullName>
    </submittedName>
</protein>
<name>A0A163IZ05_ABSGL</name>
<evidence type="ECO:0000256" key="1">
    <source>
        <dbReference type="SAM" id="Coils"/>
    </source>
</evidence>
<evidence type="ECO:0000313" key="3">
    <source>
        <dbReference type="EMBL" id="SAL98590.1"/>
    </source>
</evidence>
<dbReference type="AlphaFoldDB" id="A0A163IZ05"/>
<organism evidence="3">
    <name type="scientific">Absidia glauca</name>
    <name type="common">Pin mould</name>
    <dbReference type="NCBI Taxonomy" id="4829"/>
    <lineage>
        <taxon>Eukaryota</taxon>
        <taxon>Fungi</taxon>
        <taxon>Fungi incertae sedis</taxon>
        <taxon>Mucoromycota</taxon>
        <taxon>Mucoromycotina</taxon>
        <taxon>Mucoromycetes</taxon>
        <taxon>Mucorales</taxon>
        <taxon>Cunninghamellaceae</taxon>
        <taxon>Absidia</taxon>
    </lineage>
</organism>
<evidence type="ECO:0000256" key="2">
    <source>
        <dbReference type="SAM" id="MobiDB-lite"/>
    </source>
</evidence>
<dbReference type="EMBL" id="LT552246">
    <property type="protein sequence ID" value="SAL98590.1"/>
    <property type="molecule type" value="Genomic_DNA"/>
</dbReference>
<proteinExistence type="predicted"/>
<keyword evidence="1" id="KW-0175">Coiled coil</keyword>